<dbReference type="Proteomes" id="UP001152607">
    <property type="component" value="Unassembled WGS sequence"/>
</dbReference>
<protein>
    <submittedName>
        <fullName evidence="2">Uncharacterized protein</fullName>
    </submittedName>
</protein>
<evidence type="ECO:0000313" key="3">
    <source>
        <dbReference type="Proteomes" id="UP001152607"/>
    </source>
</evidence>
<feature type="compositionally biased region" description="Acidic residues" evidence="1">
    <location>
        <begin position="73"/>
        <end position="82"/>
    </location>
</feature>
<sequence length="561" mass="64042">MTLEFPIVSAYLYFSIALKEASAKLIMNTPSSDEPLGSPQGGPSTIEQSAAQDRVIRSPPGPLGQKGKREESEDKEDSDSDDDHPATKRRRRLGTHCRLDSSRPYVECPDDANCTQEATQPTEPIVSPLIRMAKTAPELVGEIASYLPRTTLVQMTKVAHLHTEARRHLYRHFHIRSGLSFENAINTLVKMPKLYSYIRCYKISNISTIQWWTTNSSQLPAVLAKDHNDADILTRGTYNIMASIPLVKMTNLRVLHLCSSDKKKVRLVSQDLYFWRVLDCSNPNEWVWEAAFTKNIHTITIKRIDFSTRHVLGLMALSNLRRLEVNTIFDPDEDEDEGEDVIHEGVPDGSSGVTELIFTIDQVKFHRLRYCICAPKTLKKLALVVNRNLHWHDKKSVLELLVDRHVESLEVLILPLQYPEGILCERLSMFTQLRMLRIPGWSIYDVGGTEPQIDRLPSSLETLELFQTWCYSVEDKMTHLMDVIFREKIRRMVNLKLVIIGACSTFRGDPDKIVEGSIMNGGVYERTMLDLVVRIMNHTLDKGHVDDVYPHFGEWTSCEEV</sequence>
<dbReference type="AlphaFoldDB" id="A0A9W4U4T8"/>
<reference evidence="2" key="1">
    <citation type="submission" date="2023-01" db="EMBL/GenBank/DDBJ databases">
        <authorList>
            <person name="Van Ghelder C."/>
            <person name="Rancurel C."/>
        </authorList>
    </citation>
    <scope>NUCLEOTIDE SEQUENCE</scope>
    <source>
        <strain evidence="2">CNCM I-4278</strain>
    </source>
</reference>
<accession>A0A9W4U4T8</accession>
<gene>
    <name evidence="2" type="ORF">PDIGIT_LOCUS1180</name>
</gene>
<keyword evidence="3" id="KW-1185">Reference proteome</keyword>
<proteinExistence type="predicted"/>
<evidence type="ECO:0000313" key="2">
    <source>
        <dbReference type="EMBL" id="CAI6256621.1"/>
    </source>
</evidence>
<organism evidence="2 3">
    <name type="scientific">Periconia digitata</name>
    <dbReference type="NCBI Taxonomy" id="1303443"/>
    <lineage>
        <taxon>Eukaryota</taxon>
        <taxon>Fungi</taxon>
        <taxon>Dikarya</taxon>
        <taxon>Ascomycota</taxon>
        <taxon>Pezizomycotina</taxon>
        <taxon>Dothideomycetes</taxon>
        <taxon>Pleosporomycetidae</taxon>
        <taxon>Pleosporales</taxon>
        <taxon>Massarineae</taxon>
        <taxon>Periconiaceae</taxon>
        <taxon>Periconia</taxon>
    </lineage>
</organism>
<evidence type="ECO:0000256" key="1">
    <source>
        <dbReference type="SAM" id="MobiDB-lite"/>
    </source>
</evidence>
<comment type="caution">
    <text evidence="2">The sequence shown here is derived from an EMBL/GenBank/DDBJ whole genome shotgun (WGS) entry which is preliminary data.</text>
</comment>
<dbReference type="SUPFAM" id="SSF52058">
    <property type="entry name" value="L domain-like"/>
    <property type="match status" value="1"/>
</dbReference>
<feature type="compositionally biased region" description="Polar residues" evidence="1">
    <location>
        <begin position="41"/>
        <end position="51"/>
    </location>
</feature>
<feature type="region of interest" description="Disordered" evidence="1">
    <location>
        <begin position="30"/>
        <end position="95"/>
    </location>
</feature>
<dbReference type="EMBL" id="CAOQHR010000001">
    <property type="protein sequence ID" value="CAI6256621.1"/>
    <property type="molecule type" value="Genomic_DNA"/>
</dbReference>
<name>A0A9W4U4T8_9PLEO</name>